<dbReference type="NCBIfam" id="NF003816">
    <property type="entry name" value="PRK05406.1-5"/>
    <property type="match status" value="1"/>
</dbReference>
<protein>
    <recommendedName>
        <fullName evidence="1">5-oxoprolinase subunit A</fullName>
        <shortName evidence="1">5-OPase subunit A</shortName>
        <ecNumber evidence="1">3.5.2.9</ecNumber>
    </recommendedName>
    <alternativeName>
        <fullName evidence="1">5-oxoprolinase (ATP-hydrolyzing) subunit A</fullName>
    </alternativeName>
</protein>
<comment type="catalytic activity">
    <reaction evidence="1">
        <text>5-oxo-L-proline + ATP + 2 H2O = L-glutamate + ADP + phosphate + H(+)</text>
        <dbReference type="Rhea" id="RHEA:10348"/>
        <dbReference type="ChEBI" id="CHEBI:15377"/>
        <dbReference type="ChEBI" id="CHEBI:15378"/>
        <dbReference type="ChEBI" id="CHEBI:29985"/>
        <dbReference type="ChEBI" id="CHEBI:30616"/>
        <dbReference type="ChEBI" id="CHEBI:43474"/>
        <dbReference type="ChEBI" id="CHEBI:58402"/>
        <dbReference type="ChEBI" id="CHEBI:456216"/>
        <dbReference type="EC" id="3.5.2.9"/>
    </reaction>
</comment>
<evidence type="ECO:0000313" key="3">
    <source>
        <dbReference type="Proteomes" id="UP001275436"/>
    </source>
</evidence>
<dbReference type="InterPro" id="IPR011330">
    <property type="entry name" value="Glyco_hydro/deAcase_b/a-brl"/>
</dbReference>
<sequence length="257" mass="28176">MQYQVDLNSDIGESYGAYTIGQDEEVMEFITSANIACGYHAGDHNIIHRTVEMAIDNDVAIGAHPGLQDLIGFGRRPMQISPEEVYQLTIYQIGAVQAFAQVKGYKLHHVKPHGALYNMAVKDAAIAKAIAQAVYDYNSNLILFGLANSELIRMGKEVGLHVANEVFADRTYQPDGSLTPRISSNAMIHDTDEAVERVIRMVKDNKVTAIDGTDVSIIADTICVHGDGPKSLEFSRQLSRELKNQGISIKKVGIHHG</sequence>
<keyword evidence="1" id="KW-0378">Hydrolase</keyword>
<keyword evidence="1" id="KW-0067">ATP-binding</keyword>
<evidence type="ECO:0000313" key="2">
    <source>
        <dbReference type="EMBL" id="GLO67331.1"/>
    </source>
</evidence>
<reference evidence="2 3" key="1">
    <citation type="submission" date="2023-02" db="EMBL/GenBank/DDBJ databases">
        <title>Oceanobacillus kimchii IFOP_LL358 isolated form Alexandrium catenella lab strain.</title>
        <authorList>
            <person name="Gajardo G."/>
            <person name="Ueki S."/>
            <person name="Maruyama F."/>
        </authorList>
    </citation>
    <scope>NUCLEOTIDE SEQUENCE [LARGE SCALE GENOMIC DNA]</scope>
    <source>
        <strain evidence="2 3">IFOP_LL358</strain>
    </source>
</reference>
<comment type="function">
    <text evidence="1">Catalyzes the cleavage of 5-oxoproline to form L-glutamate coupled to the hydrolysis of ATP to ADP and inorganic phosphate.</text>
</comment>
<dbReference type="SUPFAM" id="SSF88713">
    <property type="entry name" value="Glycoside hydrolase/deacetylase"/>
    <property type="match status" value="1"/>
</dbReference>
<dbReference type="EC" id="3.5.2.9" evidence="1"/>
<dbReference type="PANTHER" id="PTHR30292:SF0">
    <property type="entry name" value="5-OXOPROLINASE SUBUNIT A"/>
    <property type="match status" value="1"/>
</dbReference>
<dbReference type="HAMAP" id="MF_00691">
    <property type="entry name" value="PxpA"/>
    <property type="match status" value="1"/>
</dbReference>
<comment type="similarity">
    <text evidence="1">Belongs to the LamB/PxpA family.</text>
</comment>
<dbReference type="RefSeq" id="WP_215064582.1">
    <property type="nucleotide sequence ID" value="NZ_BSKO01000001.1"/>
</dbReference>
<organism evidence="2 3">
    <name type="scientific">Oceanobacillus kimchii</name>
    <dbReference type="NCBI Taxonomy" id="746691"/>
    <lineage>
        <taxon>Bacteria</taxon>
        <taxon>Bacillati</taxon>
        <taxon>Bacillota</taxon>
        <taxon>Bacilli</taxon>
        <taxon>Bacillales</taxon>
        <taxon>Bacillaceae</taxon>
        <taxon>Oceanobacillus</taxon>
    </lineage>
</organism>
<proteinExistence type="inferred from homology"/>
<gene>
    <name evidence="2" type="primary">ycsF</name>
    <name evidence="1" type="synonym">pxpA</name>
    <name evidence="2" type="ORF">MACH08_31150</name>
</gene>
<dbReference type="CDD" id="cd10787">
    <property type="entry name" value="LamB_YcsF_like"/>
    <property type="match status" value="1"/>
</dbReference>
<dbReference type="Pfam" id="PF03746">
    <property type="entry name" value="LamB_YcsF"/>
    <property type="match status" value="1"/>
</dbReference>
<keyword evidence="3" id="KW-1185">Reference proteome</keyword>
<dbReference type="Gene3D" id="3.20.20.370">
    <property type="entry name" value="Glycoside hydrolase/deacetylase"/>
    <property type="match status" value="1"/>
</dbReference>
<comment type="subunit">
    <text evidence="1">Forms a complex composed of PxpA, PxpB and PxpC.</text>
</comment>
<evidence type="ECO:0000256" key="1">
    <source>
        <dbReference type="HAMAP-Rule" id="MF_00691"/>
    </source>
</evidence>
<dbReference type="InterPro" id="IPR005501">
    <property type="entry name" value="LamB/YcsF/PxpA-like"/>
</dbReference>
<dbReference type="PANTHER" id="PTHR30292">
    <property type="entry name" value="UNCHARACTERIZED PROTEIN YBGL-RELATED"/>
    <property type="match status" value="1"/>
</dbReference>
<keyword evidence="1" id="KW-0547">Nucleotide-binding</keyword>
<comment type="caution">
    <text evidence="2">The sequence shown here is derived from an EMBL/GenBank/DDBJ whole genome shotgun (WGS) entry which is preliminary data.</text>
</comment>
<accession>A0ABQ5TNJ1</accession>
<name>A0ABQ5TNJ1_9BACI</name>
<dbReference type="EMBL" id="BSKO01000001">
    <property type="protein sequence ID" value="GLO67331.1"/>
    <property type="molecule type" value="Genomic_DNA"/>
</dbReference>
<dbReference type="Proteomes" id="UP001275436">
    <property type="component" value="Unassembled WGS sequence"/>
</dbReference>
<dbReference type="NCBIfam" id="NF003814">
    <property type="entry name" value="PRK05406.1-3"/>
    <property type="match status" value="1"/>
</dbReference>